<dbReference type="Pfam" id="PF00355">
    <property type="entry name" value="Rieske"/>
    <property type="match status" value="1"/>
</dbReference>
<keyword evidence="5" id="KW-0411">Iron-sulfur</keyword>
<evidence type="ECO:0000256" key="2">
    <source>
        <dbReference type="ARBA" id="ARBA00022723"/>
    </source>
</evidence>
<comment type="caution">
    <text evidence="7">The sequence shown here is derived from an EMBL/GenBank/DDBJ whole genome shotgun (WGS) entry which is preliminary data.</text>
</comment>
<dbReference type="PROSITE" id="PS00570">
    <property type="entry name" value="RING_HYDROXYL_ALPHA"/>
    <property type="match status" value="1"/>
</dbReference>
<sequence length="417" mass="47266">MLTREQNDLLTRVSGPAPMGQLLRRYWHPVAGAAELDDQPIKPVRLFGEDLVLYRDLSGNHGLIDRHCPHRRADLAYGFVEPDGLRCSYHGWAMNAAGAVTSVPYDDIVLPAHRLKQACSIAAYPVRELAGMLWAYMGPLPAPELPVWEHFARDNGFCEVVLSDIPCNWLQCQENSIDPVHFEWLHENWPQRLKGASASSAARHTKVEFDEFEFGLTYRRLREGMNESDEMWTIGRVCLWPNGFYLGDHIEWRVPIDDENTLSVSWFYTRVPQESEPYVQERIPAWHSPIRDEAGRWITSHVINQDIVGWVGQGTIADRTRETLSASDKGIAMLRRRLQRDLAAIERGEDPSGLIRDPERAARVPLPNANAHYLAAIPRAEWLAHPFLSRRAAGNPWAAGQPDAVRLAYLRAMGFAG</sequence>
<keyword evidence="8" id="KW-1185">Reference proteome</keyword>
<dbReference type="GO" id="GO:0051213">
    <property type="term" value="F:dioxygenase activity"/>
    <property type="evidence" value="ECO:0007669"/>
    <property type="project" value="UniProtKB-KW"/>
</dbReference>
<dbReference type="InterPro" id="IPR036922">
    <property type="entry name" value="Rieske_2Fe-2S_sf"/>
</dbReference>
<dbReference type="Gene3D" id="2.102.10.10">
    <property type="entry name" value="Rieske [2Fe-2S] iron-sulphur domain"/>
    <property type="match status" value="1"/>
</dbReference>
<dbReference type="SUPFAM" id="SSF50022">
    <property type="entry name" value="ISP domain"/>
    <property type="match status" value="1"/>
</dbReference>
<dbReference type="InterPro" id="IPR015881">
    <property type="entry name" value="ARHD_Rieske_2Fe_2S"/>
</dbReference>
<reference evidence="7 8" key="1">
    <citation type="submission" date="2020-08" db="EMBL/GenBank/DDBJ databases">
        <title>The genome sequence of type strain Novosphingobium flavum NBRC 111647.</title>
        <authorList>
            <person name="Liu Y."/>
        </authorList>
    </citation>
    <scope>NUCLEOTIDE SEQUENCE [LARGE SCALE GENOMIC DNA]</scope>
    <source>
        <strain evidence="7 8">NBRC 111647</strain>
    </source>
</reference>
<dbReference type="InterPro" id="IPR017941">
    <property type="entry name" value="Rieske_2Fe-2S"/>
</dbReference>
<evidence type="ECO:0000313" key="7">
    <source>
        <dbReference type="EMBL" id="MBC2665993.1"/>
    </source>
</evidence>
<dbReference type="PANTHER" id="PTHR21266">
    <property type="entry name" value="IRON-SULFUR DOMAIN CONTAINING PROTEIN"/>
    <property type="match status" value="1"/>
</dbReference>
<keyword evidence="1" id="KW-0001">2Fe-2S</keyword>
<dbReference type="PROSITE" id="PS51296">
    <property type="entry name" value="RIESKE"/>
    <property type="match status" value="1"/>
</dbReference>
<dbReference type="InterPro" id="IPR050584">
    <property type="entry name" value="Cholesterol_7-desaturase"/>
</dbReference>
<dbReference type="GO" id="GO:0051537">
    <property type="term" value="F:2 iron, 2 sulfur cluster binding"/>
    <property type="evidence" value="ECO:0007669"/>
    <property type="project" value="UniProtKB-KW"/>
</dbReference>
<dbReference type="PANTHER" id="PTHR21266:SF59">
    <property type="entry name" value="BLR4922 PROTEIN"/>
    <property type="match status" value="1"/>
</dbReference>
<keyword evidence="4" id="KW-0408">Iron</keyword>
<keyword evidence="3" id="KW-0560">Oxidoreductase</keyword>
<dbReference type="Gene3D" id="3.90.380.10">
    <property type="entry name" value="Naphthalene 1,2-dioxygenase Alpha Subunit, Chain A, domain 1"/>
    <property type="match status" value="1"/>
</dbReference>
<protein>
    <submittedName>
        <fullName evidence="7">Aromatic ring-hydroxylating dioxygenase subunit alpha</fullName>
    </submittedName>
</protein>
<proteinExistence type="predicted"/>
<evidence type="ECO:0000259" key="6">
    <source>
        <dbReference type="PROSITE" id="PS51296"/>
    </source>
</evidence>
<evidence type="ECO:0000256" key="1">
    <source>
        <dbReference type="ARBA" id="ARBA00022714"/>
    </source>
</evidence>
<evidence type="ECO:0000256" key="4">
    <source>
        <dbReference type="ARBA" id="ARBA00023004"/>
    </source>
</evidence>
<gene>
    <name evidence="7" type="ORF">H7F51_10685</name>
</gene>
<evidence type="ECO:0000256" key="3">
    <source>
        <dbReference type="ARBA" id="ARBA00023002"/>
    </source>
</evidence>
<feature type="domain" description="Rieske" evidence="6">
    <location>
        <begin position="27"/>
        <end position="135"/>
    </location>
</feature>
<dbReference type="Pfam" id="PF19301">
    <property type="entry name" value="LigXa_C"/>
    <property type="match status" value="1"/>
</dbReference>
<dbReference type="SUPFAM" id="SSF55961">
    <property type="entry name" value="Bet v1-like"/>
    <property type="match status" value="1"/>
</dbReference>
<dbReference type="CDD" id="cd08878">
    <property type="entry name" value="RHO_alpha_C_DMO-like"/>
    <property type="match status" value="1"/>
</dbReference>
<dbReference type="GO" id="GO:0005506">
    <property type="term" value="F:iron ion binding"/>
    <property type="evidence" value="ECO:0007669"/>
    <property type="project" value="InterPro"/>
</dbReference>
<dbReference type="InterPro" id="IPR045623">
    <property type="entry name" value="LigXa_C"/>
</dbReference>
<evidence type="ECO:0000256" key="5">
    <source>
        <dbReference type="ARBA" id="ARBA00023014"/>
    </source>
</evidence>
<keyword evidence="7" id="KW-0223">Dioxygenase</keyword>
<dbReference type="RefSeq" id="WP_185664297.1">
    <property type="nucleotide sequence ID" value="NZ_JACLAW010000007.1"/>
</dbReference>
<keyword evidence="2" id="KW-0479">Metal-binding</keyword>
<organism evidence="7 8">
    <name type="scientific">Novosphingobium flavum</name>
    <dbReference type="NCBI Taxonomy" id="1778672"/>
    <lineage>
        <taxon>Bacteria</taxon>
        <taxon>Pseudomonadati</taxon>
        <taxon>Pseudomonadota</taxon>
        <taxon>Alphaproteobacteria</taxon>
        <taxon>Sphingomonadales</taxon>
        <taxon>Sphingomonadaceae</taxon>
        <taxon>Novosphingobium</taxon>
    </lineage>
</organism>
<name>A0A7X1FS85_9SPHN</name>
<dbReference type="Proteomes" id="UP000566813">
    <property type="component" value="Unassembled WGS sequence"/>
</dbReference>
<evidence type="ECO:0000313" key="8">
    <source>
        <dbReference type="Proteomes" id="UP000566813"/>
    </source>
</evidence>
<dbReference type="EMBL" id="JACLAW010000007">
    <property type="protein sequence ID" value="MBC2665993.1"/>
    <property type="molecule type" value="Genomic_DNA"/>
</dbReference>
<dbReference type="AlphaFoldDB" id="A0A7X1FS85"/>
<accession>A0A7X1FS85</accession>